<dbReference type="Proteomes" id="UP000824469">
    <property type="component" value="Unassembled WGS sequence"/>
</dbReference>
<dbReference type="InterPro" id="IPR050749">
    <property type="entry name" value="Glycosyl_Hydrolase_47"/>
</dbReference>
<evidence type="ECO:0000256" key="4">
    <source>
        <dbReference type="ARBA" id="ARBA00022801"/>
    </source>
</evidence>
<gene>
    <name evidence="10" type="ORF">KI387_028998</name>
</gene>
<feature type="region of interest" description="Disordered" evidence="9">
    <location>
        <begin position="854"/>
        <end position="939"/>
    </location>
</feature>
<comment type="pathway">
    <text evidence="2">Protein modification; protein glycosylation.</text>
</comment>
<name>A0AA38CDU3_TAXCH</name>
<dbReference type="Pfam" id="PF01532">
    <property type="entry name" value="Glyco_hydro_47"/>
    <property type="match status" value="1"/>
</dbReference>
<evidence type="ECO:0000256" key="3">
    <source>
        <dbReference type="ARBA" id="ARBA00007658"/>
    </source>
</evidence>
<keyword evidence="5 6" id="KW-1015">Disulfide bond</keyword>
<dbReference type="GO" id="GO:0005783">
    <property type="term" value="C:endoplasmic reticulum"/>
    <property type="evidence" value="ECO:0007669"/>
    <property type="project" value="TreeGrafter"/>
</dbReference>
<dbReference type="GO" id="GO:0000139">
    <property type="term" value="C:Golgi membrane"/>
    <property type="evidence" value="ECO:0007669"/>
    <property type="project" value="TreeGrafter"/>
</dbReference>
<dbReference type="PANTHER" id="PTHR11742:SF6">
    <property type="entry name" value="MANNOSYL-OLIGOSACCHARIDE ALPHA-1,2-MANNOSIDASE IA-RELATED"/>
    <property type="match status" value="1"/>
</dbReference>
<feature type="coiled-coil region" evidence="8">
    <location>
        <begin position="790"/>
        <end position="831"/>
    </location>
</feature>
<comment type="caution">
    <text evidence="10">The sequence shown here is derived from an EMBL/GenBank/DDBJ whole genome shotgun (WGS) entry which is preliminary data.</text>
</comment>
<feature type="coiled-coil region" evidence="8">
    <location>
        <begin position="49"/>
        <end position="79"/>
    </location>
</feature>
<dbReference type="InterPro" id="IPR001382">
    <property type="entry name" value="Glyco_hydro_47"/>
</dbReference>
<feature type="compositionally biased region" description="Polar residues" evidence="9">
    <location>
        <begin position="857"/>
        <end position="867"/>
    </location>
</feature>
<evidence type="ECO:0000313" key="10">
    <source>
        <dbReference type="EMBL" id="KAH9297316.1"/>
    </source>
</evidence>
<organism evidence="10 11">
    <name type="scientific">Taxus chinensis</name>
    <name type="common">Chinese yew</name>
    <name type="synonym">Taxus wallichiana var. chinensis</name>
    <dbReference type="NCBI Taxonomy" id="29808"/>
    <lineage>
        <taxon>Eukaryota</taxon>
        <taxon>Viridiplantae</taxon>
        <taxon>Streptophyta</taxon>
        <taxon>Embryophyta</taxon>
        <taxon>Tracheophyta</taxon>
        <taxon>Spermatophyta</taxon>
        <taxon>Pinopsida</taxon>
        <taxon>Pinidae</taxon>
        <taxon>Conifers II</taxon>
        <taxon>Cupressales</taxon>
        <taxon>Taxaceae</taxon>
        <taxon>Taxus</taxon>
    </lineage>
</organism>
<reference evidence="10 11" key="1">
    <citation type="journal article" date="2021" name="Nat. Plants">
        <title>The Taxus genome provides insights into paclitaxel biosynthesis.</title>
        <authorList>
            <person name="Xiong X."/>
            <person name="Gou J."/>
            <person name="Liao Q."/>
            <person name="Li Y."/>
            <person name="Zhou Q."/>
            <person name="Bi G."/>
            <person name="Li C."/>
            <person name="Du R."/>
            <person name="Wang X."/>
            <person name="Sun T."/>
            <person name="Guo L."/>
            <person name="Liang H."/>
            <person name="Lu P."/>
            <person name="Wu Y."/>
            <person name="Zhang Z."/>
            <person name="Ro D.K."/>
            <person name="Shang Y."/>
            <person name="Huang S."/>
            <person name="Yan J."/>
        </authorList>
    </citation>
    <scope>NUCLEOTIDE SEQUENCE [LARGE SCALE GENOMIC DNA]</scope>
    <source>
        <strain evidence="10">Ta-2019</strain>
    </source>
</reference>
<evidence type="ECO:0000256" key="5">
    <source>
        <dbReference type="ARBA" id="ARBA00023157"/>
    </source>
</evidence>
<dbReference type="PRINTS" id="PR00747">
    <property type="entry name" value="GLYHDRLASE47"/>
</dbReference>
<dbReference type="InterPro" id="IPR036026">
    <property type="entry name" value="Seven-hairpin_glycosidases"/>
</dbReference>
<evidence type="ECO:0000313" key="11">
    <source>
        <dbReference type="Proteomes" id="UP000824469"/>
    </source>
</evidence>
<dbReference type="InterPro" id="IPR012341">
    <property type="entry name" value="6hp_glycosidase-like_sf"/>
</dbReference>
<dbReference type="GO" id="GO:0005975">
    <property type="term" value="P:carbohydrate metabolic process"/>
    <property type="evidence" value="ECO:0007669"/>
    <property type="project" value="InterPro"/>
</dbReference>
<dbReference type="SUPFAM" id="SSF48225">
    <property type="entry name" value="Seven-hairpin glycosidases"/>
    <property type="match status" value="2"/>
</dbReference>
<comment type="cofactor">
    <cofactor evidence="1">
        <name>Ca(2+)</name>
        <dbReference type="ChEBI" id="CHEBI:29108"/>
    </cofactor>
</comment>
<keyword evidence="11" id="KW-1185">Reference proteome</keyword>
<evidence type="ECO:0000256" key="2">
    <source>
        <dbReference type="ARBA" id="ARBA00004922"/>
    </source>
</evidence>
<sequence>MVRYRSSSSSSRWRILHPSYYLKRPRRLALLAILFVCATFLVWDRQTLSREHEAEISKLIEENNQIQNQLKELMKYVEESGKQNSFPKKQEENMQQKTFKNDAINVERQNKVKEAMLHAWTSYEKYAWGFDELQIACDLHGFLFSAHNRNILSEVFLSLLRGSGLSKLLAIPIDDTTEKIMMERHESVQSYCIVKRIGECNILHLTKKTNRSFRDVVEPSTGIRFPNRSAQFLSGGCGNSSPTSQGASILADSATEQVEFIALSQRTGDPKYQQKVENVIKKLQTIFPDDGLLPIYINPHSGNAETYSKITFGAMGDSFYEYLLKVWIQGNKTDAQKPYREMWEKSMEGLKNLIRKSSPSSFTYIAERSGSALIDKMDELACFVPGMLALGASHDESDKASMYLSLAKELARTCYNFYNSTQTKLAGENYLFNEGEDMVVGTSWNILRPETVESLMYLWRITGDETYREWGWNIFQAFEKQSRIDSGYVGLRDVLPGYVTDERGDSWMEFLRSGYRLEWHEEMAMTTPQGLRESQNLDLSTMEASGSGQKRRRTRPGAREALHTRDAIPELLETILFDVTDADWRHLELAGLGGFRYYRRVPRDVELMRALVRRGDQASGLPWMPAAVGGIDYGFRRWRADMAAGDTGRSADWYTEHFRMLTPDQVIWRPYRVFPTWAGQDAHLVALRQSRVVRGRRPDMWERVPFVRVLRQFGLVQTVPTTYTPYRRDSRETDLPILIPTDPLREAPPSTDSDDDTGVDEGYAAWYDTELPRDLPASIDVDEEDIAAMLDRLEGEHATLTQTHQVALEEIRALTEERDALILERDTACQERDTAIQQRDRYYRHREALRAKYGETGTMSDSGTQAQHAPDVPRYGARRRAATATASGASGGGSTGRDRGVQRPPAAGASSSIGGGQERQPGPEEGGGDSVLHASDFTI</sequence>
<keyword evidence="4 7" id="KW-0378">Hydrolase</keyword>
<evidence type="ECO:0000256" key="7">
    <source>
        <dbReference type="RuleBase" id="RU361193"/>
    </source>
</evidence>
<evidence type="ECO:0000256" key="6">
    <source>
        <dbReference type="PIRSR" id="PIRSR601382-3"/>
    </source>
</evidence>
<feature type="disulfide bond" evidence="6">
    <location>
        <begin position="382"/>
        <end position="414"/>
    </location>
</feature>
<keyword evidence="8" id="KW-0175">Coiled coil</keyword>
<dbReference type="AlphaFoldDB" id="A0AA38CDU3"/>
<dbReference type="EC" id="3.2.1.-" evidence="7"/>
<proteinExistence type="inferred from homology"/>
<feature type="region of interest" description="Disordered" evidence="9">
    <location>
        <begin position="740"/>
        <end position="759"/>
    </location>
</feature>
<protein>
    <recommendedName>
        <fullName evidence="7">alpha-1,2-Mannosidase</fullName>
        <ecNumber evidence="7">3.2.1.-</ecNumber>
    </recommendedName>
</protein>
<evidence type="ECO:0000256" key="9">
    <source>
        <dbReference type="SAM" id="MobiDB-lite"/>
    </source>
</evidence>
<dbReference type="PANTHER" id="PTHR11742">
    <property type="entry name" value="MANNOSYL-OLIGOSACCHARIDE ALPHA-1,2-MANNOSIDASE-RELATED"/>
    <property type="match status" value="1"/>
</dbReference>
<dbReference type="EMBL" id="JAHRHJ020000010">
    <property type="protein sequence ID" value="KAH9297316.1"/>
    <property type="molecule type" value="Genomic_DNA"/>
</dbReference>
<accession>A0AA38CDU3</accession>
<comment type="similarity">
    <text evidence="3 7">Belongs to the glycosyl hydrolase 47 family.</text>
</comment>
<dbReference type="Gene3D" id="1.50.10.10">
    <property type="match status" value="2"/>
</dbReference>
<dbReference type="GO" id="GO:0005509">
    <property type="term" value="F:calcium ion binding"/>
    <property type="evidence" value="ECO:0007669"/>
    <property type="project" value="InterPro"/>
</dbReference>
<dbReference type="GO" id="GO:0004571">
    <property type="term" value="F:mannosyl-oligosaccharide 1,2-alpha-mannosidase activity"/>
    <property type="evidence" value="ECO:0007669"/>
    <property type="project" value="InterPro"/>
</dbReference>
<evidence type="ECO:0000256" key="1">
    <source>
        <dbReference type="ARBA" id="ARBA00001913"/>
    </source>
</evidence>
<keyword evidence="7" id="KW-0326">Glycosidase</keyword>
<evidence type="ECO:0000256" key="8">
    <source>
        <dbReference type="SAM" id="Coils"/>
    </source>
</evidence>